<protein>
    <submittedName>
        <fullName evidence="2">Hemerythrin domain-containing protein</fullName>
    </submittedName>
</protein>
<dbReference type="OrthoDB" id="5197650at2"/>
<keyword evidence="3" id="KW-1185">Reference proteome</keyword>
<dbReference type="InterPro" id="IPR053206">
    <property type="entry name" value="Dimeric_xanthone_biosynth"/>
</dbReference>
<dbReference type="Gene3D" id="1.20.120.520">
    <property type="entry name" value="nmb1532 protein domain like"/>
    <property type="match status" value="1"/>
</dbReference>
<dbReference type="CDD" id="cd12108">
    <property type="entry name" value="Hr-like"/>
    <property type="match status" value="1"/>
</dbReference>
<proteinExistence type="predicted"/>
<evidence type="ECO:0000313" key="3">
    <source>
        <dbReference type="Proteomes" id="UP000291189"/>
    </source>
</evidence>
<evidence type="ECO:0000259" key="1">
    <source>
        <dbReference type="Pfam" id="PF01814"/>
    </source>
</evidence>
<accession>A0A4Q5ISR9</accession>
<organism evidence="2 3">
    <name type="scientific">Nocardioides iriomotensis</name>
    <dbReference type="NCBI Taxonomy" id="715784"/>
    <lineage>
        <taxon>Bacteria</taxon>
        <taxon>Bacillati</taxon>
        <taxon>Actinomycetota</taxon>
        <taxon>Actinomycetes</taxon>
        <taxon>Propionibacteriales</taxon>
        <taxon>Nocardioidaceae</taxon>
        <taxon>Nocardioides</taxon>
    </lineage>
</organism>
<evidence type="ECO:0000313" key="2">
    <source>
        <dbReference type="EMBL" id="RYU08820.1"/>
    </source>
</evidence>
<dbReference type="PANTHER" id="PTHR38048:SF2">
    <property type="entry name" value="HEMERYTHRIN-LIKE DOMAIN-CONTAINING PROTEIN"/>
    <property type="match status" value="1"/>
</dbReference>
<comment type="caution">
    <text evidence="2">The sequence shown here is derived from an EMBL/GenBank/DDBJ whole genome shotgun (WGS) entry which is preliminary data.</text>
</comment>
<dbReference type="Proteomes" id="UP000291189">
    <property type="component" value="Unassembled WGS sequence"/>
</dbReference>
<dbReference type="AlphaFoldDB" id="A0A4Q5ISR9"/>
<name>A0A4Q5ISR9_9ACTN</name>
<dbReference type="PANTHER" id="PTHR38048">
    <property type="entry name" value="EXPRESSED PROTEIN"/>
    <property type="match status" value="1"/>
</dbReference>
<dbReference type="InterPro" id="IPR012312">
    <property type="entry name" value="Hemerythrin-like"/>
</dbReference>
<dbReference type="EMBL" id="SDPU01000037">
    <property type="protein sequence ID" value="RYU08820.1"/>
    <property type="molecule type" value="Genomic_DNA"/>
</dbReference>
<dbReference type="Pfam" id="PF01814">
    <property type="entry name" value="Hemerythrin"/>
    <property type="match status" value="1"/>
</dbReference>
<reference evidence="2 3" key="1">
    <citation type="submission" date="2019-01" db="EMBL/GenBank/DDBJ databases">
        <title>Nocardioides guangzhouensis sp. nov., an actinobacterium isolated from soil.</title>
        <authorList>
            <person name="Fu Y."/>
            <person name="Cai Y."/>
            <person name="Lin Z."/>
            <person name="Chen P."/>
        </authorList>
    </citation>
    <scope>NUCLEOTIDE SEQUENCE [LARGE SCALE GENOMIC DNA]</scope>
    <source>
        <strain evidence="2 3">NBRC 105384</strain>
    </source>
</reference>
<gene>
    <name evidence="2" type="ORF">ETU37_22425</name>
</gene>
<feature type="domain" description="Hemerythrin-like" evidence="1">
    <location>
        <begin position="21"/>
        <end position="146"/>
    </location>
</feature>
<sequence>MPLSASVTFMAEQLTMNRVIHAAVRRDLTRLDAALGAVADGDTARAQQLQRAYAALHEQLSHHHRQEDTYIFPTLERLGLDPTLVAEMDSEHHKMAEALDETATVMRRYAASASAADAGSALASVRSTTQVVERHLAHEEAELEPLMEPYLEDPTFKQAEKDLRKGPVTQSGVFFAWLTDGMEPHVESSLKSYVPGPVVLVLSKVFGRRYYREVAPAWKV</sequence>